<name>A0A0E9SI22_ANGAN</name>
<reference evidence="1" key="2">
    <citation type="journal article" date="2015" name="Fish Shellfish Immunol.">
        <title>Early steps in the European eel (Anguilla anguilla)-Vibrio vulnificus interaction in the gills: Role of the RtxA13 toxin.</title>
        <authorList>
            <person name="Callol A."/>
            <person name="Pajuelo D."/>
            <person name="Ebbesson L."/>
            <person name="Teles M."/>
            <person name="MacKenzie S."/>
            <person name="Amaro C."/>
        </authorList>
    </citation>
    <scope>NUCLEOTIDE SEQUENCE</scope>
</reference>
<dbReference type="EMBL" id="GBXM01068409">
    <property type="protein sequence ID" value="JAH40168.1"/>
    <property type="molecule type" value="Transcribed_RNA"/>
</dbReference>
<protein>
    <submittedName>
        <fullName evidence="1">Uncharacterized protein</fullName>
    </submittedName>
</protein>
<accession>A0A0E9SI22</accession>
<reference evidence="1" key="1">
    <citation type="submission" date="2014-11" db="EMBL/GenBank/DDBJ databases">
        <authorList>
            <person name="Amaro Gonzalez C."/>
        </authorList>
    </citation>
    <scope>NUCLEOTIDE SEQUENCE</scope>
</reference>
<evidence type="ECO:0000313" key="1">
    <source>
        <dbReference type="EMBL" id="JAH40168.1"/>
    </source>
</evidence>
<sequence>MLHNIPGYGTTREIFNKLFNYKI</sequence>
<dbReference type="AlphaFoldDB" id="A0A0E9SI22"/>
<organism evidence="1">
    <name type="scientific">Anguilla anguilla</name>
    <name type="common">European freshwater eel</name>
    <name type="synonym">Muraena anguilla</name>
    <dbReference type="NCBI Taxonomy" id="7936"/>
    <lineage>
        <taxon>Eukaryota</taxon>
        <taxon>Metazoa</taxon>
        <taxon>Chordata</taxon>
        <taxon>Craniata</taxon>
        <taxon>Vertebrata</taxon>
        <taxon>Euteleostomi</taxon>
        <taxon>Actinopterygii</taxon>
        <taxon>Neopterygii</taxon>
        <taxon>Teleostei</taxon>
        <taxon>Anguilliformes</taxon>
        <taxon>Anguillidae</taxon>
        <taxon>Anguilla</taxon>
    </lineage>
</organism>
<proteinExistence type="predicted"/>